<evidence type="ECO:0000313" key="2">
    <source>
        <dbReference type="Proteomes" id="UP000821845"/>
    </source>
</evidence>
<comment type="caution">
    <text evidence="1">The sequence shown here is derived from an EMBL/GenBank/DDBJ whole genome shotgun (WGS) entry which is preliminary data.</text>
</comment>
<protein>
    <submittedName>
        <fullName evidence="1">Uncharacterized protein</fullName>
    </submittedName>
</protein>
<dbReference type="EMBL" id="CM023488">
    <property type="protein sequence ID" value="KAH6923655.1"/>
    <property type="molecule type" value="Genomic_DNA"/>
</dbReference>
<organism evidence="1 2">
    <name type="scientific">Hyalomma asiaticum</name>
    <name type="common">Tick</name>
    <dbReference type="NCBI Taxonomy" id="266040"/>
    <lineage>
        <taxon>Eukaryota</taxon>
        <taxon>Metazoa</taxon>
        <taxon>Ecdysozoa</taxon>
        <taxon>Arthropoda</taxon>
        <taxon>Chelicerata</taxon>
        <taxon>Arachnida</taxon>
        <taxon>Acari</taxon>
        <taxon>Parasitiformes</taxon>
        <taxon>Ixodida</taxon>
        <taxon>Ixodoidea</taxon>
        <taxon>Ixodidae</taxon>
        <taxon>Hyalomminae</taxon>
        <taxon>Hyalomma</taxon>
    </lineage>
</organism>
<name>A0ACB7RMM6_HYAAI</name>
<gene>
    <name evidence="1" type="ORF">HPB50_004395</name>
</gene>
<keyword evidence="2" id="KW-1185">Reference proteome</keyword>
<proteinExistence type="predicted"/>
<accession>A0ACB7RMM6</accession>
<reference evidence="1" key="1">
    <citation type="submission" date="2020-05" db="EMBL/GenBank/DDBJ databases">
        <title>Large-scale comparative analyses of tick genomes elucidate their genetic diversity and vector capacities.</title>
        <authorList>
            <person name="Jia N."/>
            <person name="Wang J."/>
            <person name="Shi W."/>
            <person name="Du L."/>
            <person name="Sun Y."/>
            <person name="Zhan W."/>
            <person name="Jiang J."/>
            <person name="Wang Q."/>
            <person name="Zhang B."/>
            <person name="Ji P."/>
            <person name="Sakyi L.B."/>
            <person name="Cui X."/>
            <person name="Yuan T."/>
            <person name="Jiang B."/>
            <person name="Yang W."/>
            <person name="Lam T.T.-Y."/>
            <person name="Chang Q."/>
            <person name="Ding S."/>
            <person name="Wang X."/>
            <person name="Zhu J."/>
            <person name="Ruan X."/>
            <person name="Zhao L."/>
            <person name="Wei J."/>
            <person name="Que T."/>
            <person name="Du C."/>
            <person name="Cheng J."/>
            <person name="Dai P."/>
            <person name="Han X."/>
            <person name="Huang E."/>
            <person name="Gao Y."/>
            <person name="Liu J."/>
            <person name="Shao H."/>
            <person name="Ye R."/>
            <person name="Li L."/>
            <person name="Wei W."/>
            <person name="Wang X."/>
            <person name="Wang C."/>
            <person name="Yang T."/>
            <person name="Huo Q."/>
            <person name="Li W."/>
            <person name="Guo W."/>
            <person name="Chen H."/>
            <person name="Zhou L."/>
            <person name="Ni X."/>
            <person name="Tian J."/>
            <person name="Zhou Y."/>
            <person name="Sheng Y."/>
            <person name="Liu T."/>
            <person name="Pan Y."/>
            <person name="Xia L."/>
            <person name="Li J."/>
            <person name="Zhao F."/>
            <person name="Cao W."/>
        </authorList>
    </citation>
    <scope>NUCLEOTIDE SEQUENCE</scope>
    <source>
        <strain evidence="1">Hyas-2018</strain>
    </source>
</reference>
<evidence type="ECO:0000313" key="1">
    <source>
        <dbReference type="EMBL" id="KAH6923655.1"/>
    </source>
</evidence>
<dbReference type="Proteomes" id="UP000821845">
    <property type="component" value="Chromosome 8"/>
</dbReference>
<sequence length="418" mass="46012">MDVVEVEGTEITPEDATLEAGWISSHRKKQHKHASNAPTSSTPQNSITGIAMSDVSSQRPARKPRQPRLPDNHVKVLIRPRDGLNLSKMGEAQVRDAILREVDLNATLLKEDIYRTCVETNLIVVSTPHLSNAEIYSGITKLQVETKTYDVRAYVTSPDNTAKGVIHHIPPYDSPEAISASLVNDQNPTILQARRMGTTNTALIVFDGDQVPFHAYYRGAEYKCYLHKKRTEVCVKCGAVGHRADVCPTPTAVICTLCGTANPTTDHPCTVRLFSFIVAKKKPGSSYKNSKIELRSSSKIRLRRARTRSPGTDAPAVSVHNRSKQQPKHQHGEPPRSTAPEASAGPSLQQRQPPLPSPPLRSSGLQATRGSRGKKTLMTPPELSSTRRVNQQSVTPRKPTRPTRRGWSPLFASMRGTE</sequence>